<evidence type="ECO:0000256" key="2">
    <source>
        <dbReference type="SAM" id="SignalP"/>
    </source>
</evidence>
<protein>
    <submittedName>
        <fullName evidence="3">Uncharacterized protein</fullName>
    </submittedName>
</protein>
<name>A0AAU2A1U8_9ACTN</name>
<organism evidence="3">
    <name type="scientific">Streptomyces sp. NBC_00093</name>
    <dbReference type="NCBI Taxonomy" id="2975649"/>
    <lineage>
        <taxon>Bacteria</taxon>
        <taxon>Bacillati</taxon>
        <taxon>Actinomycetota</taxon>
        <taxon>Actinomycetes</taxon>
        <taxon>Kitasatosporales</taxon>
        <taxon>Streptomycetaceae</taxon>
        <taxon>Streptomyces</taxon>
    </lineage>
</organism>
<gene>
    <name evidence="3" type="ORF">OHA22_19240</name>
</gene>
<feature type="region of interest" description="Disordered" evidence="1">
    <location>
        <begin position="29"/>
        <end position="50"/>
    </location>
</feature>
<evidence type="ECO:0000313" key="3">
    <source>
        <dbReference type="EMBL" id="WTT17525.1"/>
    </source>
</evidence>
<dbReference type="PROSITE" id="PS51257">
    <property type="entry name" value="PROKAR_LIPOPROTEIN"/>
    <property type="match status" value="1"/>
</dbReference>
<feature type="compositionally biased region" description="Polar residues" evidence="1">
    <location>
        <begin position="39"/>
        <end position="50"/>
    </location>
</feature>
<dbReference type="EMBL" id="CP108222">
    <property type="protein sequence ID" value="WTT17525.1"/>
    <property type="molecule type" value="Genomic_DNA"/>
</dbReference>
<sequence>MSVRTSRTRLFAVIAVVLALATLTACEDGQGVRDEGPSTVHSMRAASTAQ</sequence>
<accession>A0AAU2A1U8</accession>
<feature type="chain" id="PRO_5043782216" evidence="2">
    <location>
        <begin position="28"/>
        <end position="50"/>
    </location>
</feature>
<keyword evidence="2" id="KW-0732">Signal</keyword>
<reference evidence="3" key="1">
    <citation type="submission" date="2022-10" db="EMBL/GenBank/DDBJ databases">
        <title>The complete genomes of actinobacterial strains from the NBC collection.</title>
        <authorList>
            <person name="Joergensen T.S."/>
            <person name="Alvarez Arevalo M."/>
            <person name="Sterndorff E.B."/>
            <person name="Faurdal D."/>
            <person name="Vuksanovic O."/>
            <person name="Mourched A.-S."/>
            <person name="Charusanti P."/>
            <person name="Shaw S."/>
            <person name="Blin K."/>
            <person name="Weber T."/>
        </authorList>
    </citation>
    <scope>NUCLEOTIDE SEQUENCE</scope>
    <source>
        <strain evidence="3">NBC_00093</strain>
    </source>
</reference>
<proteinExistence type="predicted"/>
<evidence type="ECO:0000256" key="1">
    <source>
        <dbReference type="SAM" id="MobiDB-lite"/>
    </source>
</evidence>
<feature type="signal peptide" evidence="2">
    <location>
        <begin position="1"/>
        <end position="27"/>
    </location>
</feature>
<dbReference type="AlphaFoldDB" id="A0AAU2A1U8"/>